<dbReference type="EMBL" id="WPCU01000010">
    <property type="protein sequence ID" value="MVA77113.1"/>
    <property type="molecule type" value="Genomic_DNA"/>
</dbReference>
<proteinExistence type="predicted"/>
<evidence type="ECO:0000313" key="3">
    <source>
        <dbReference type="Proteomes" id="UP000435304"/>
    </source>
</evidence>
<dbReference type="Pfam" id="PF04230">
    <property type="entry name" value="PS_pyruv_trans"/>
    <property type="match status" value="1"/>
</dbReference>
<accession>A0A6A9UW85</accession>
<dbReference type="RefSeq" id="WP_156611197.1">
    <property type="nucleotide sequence ID" value="NZ_WPCU01000010.1"/>
</dbReference>
<keyword evidence="3" id="KW-1185">Reference proteome</keyword>
<evidence type="ECO:0000259" key="1">
    <source>
        <dbReference type="Pfam" id="PF04230"/>
    </source>
</evidence>
<gene>
    <name evidence="2" type="ORF">GC722_13915</name>
</gene>
<comment type="caution">
    <text evidence="2">The sequence shown here is derived from an EMBL/GenBank/DDBJ whole genome shotgun (WGS) entry which is preliminary data.</text>
</comment>
<organism evidence="2 3">
    <name type="scientific">Auraticoccus cholistanensis</name>
    <dbReference type="NCBI Taxonomy" id="2656650"/>
    <lineage>
        <taxon>Bacteria</taxon>
        <taxon>Bacillati</taxon>
        <taxon>Actinomycetota</taxon>
        <taxon>Actinomycetes</taxon>
        <taxon>Propionibacteriales</taxon>
        <taxon>Propionibacteriaceae</taxon>
        <taxon>Auraticoccus</taxon>
    </lineage>
</organism>
<dbReference type="InterPro" id="IPR007345">
    <property type="entry name" value="Polysacch_pyruvyl_Trfase"/>
</dbReference>
<sequence length="545" mass="58766">MLRRSSWTALGELQTTVTVRTAETVGASAVCELRARDGLGLSAFTLTRDPAGRSGPTAVDLVGTATGPVLDALGPGRHDLSLVVQVGGRRRHLRVAVEEGTELPPSWNGLEVYATRHGNLSWHRSTEKPFTYRVVPSAVPVGLDSAVVDPAVVDVAARVVRQVLLTDVLGPCQPAHWFGGPRRVGFDRLLTGRDVLIGVTLDDDGWEVSAVGCGRPTATLLRNVLVNQARMVADAGQERHVLGRLPRDLPASAVAERVVATVGLLRDRIRRFLEAGEDPAAAGLVPAYWWDAKANFGDVLGPMLIDYITGRPAINVRSFPSHDPGLFTVGSVAAHLTRPGARIWGSGVIGTLPAKKLAELAEVPPAAITAVRGALTRQQLVEGLGWQVPEVYGDPALLLPRWYTPRPAPESAGKVVVVPHYMHKHLFDRFEADDVFVLDVQQGPEVVVDQIAAARAVISSSLHGLVVAQAYGVPSTWLRVGDVRLHGDRFKFEDYFTVVEREEVSELDLGVEDVADVDWVRVAAGARLPGSRFDADRLLDAFPHV</sequence>
<protein>
    <recommendedName>
        <fullName evidence="1">Polysaccharide pyruvyl transferase domain-containing protein</fullName>
    </recommendedName>
</protein>
<reference evidence="2 3" key="1">
    <citation type="submission" date="2019-12" db="EMBL/GenBank/DDBJ databases">
        <title>Auraticoccus cholistani sp. nov., an actinomycete isolated from soil of Cholistan desert.</title>
        <authorList>
            <person name="Cheema M.T."/>
        </authorList>
    </citation>
    <scope>NUCLEOTIDE SEQUENCE [LARGE SCALE GENOMIC DNA]</scope>
    <source>
        <strain evidence="2 3">F435</strain>
    </source>
</reference>
<evidence type="ECO:0000313" key="2">
    <source>
        <dbReference type="EMBL" id="MVA77113.1"/>
    </source>
</evidence>
<feature type="domain" description="Polysaccharide pyruvyl transferase" evidence="1">
    <location>
        <begin position="369"/>
        <end position="479"/>
    </location>
</feature>
<dbReference type="Proteomes" id="UP000435304">
    <property type="component" value="Unassembled WGS sequence"/>
</dbReference>
<dbReference type="AlphaFoldDB" id="A0A6A9UW85"/>
<name>A0A6A9UW85_9ACTN</name>